<dbReference type="Gene3D" id="3.90.226.10">
    <property type="entry name" value="2-enoyl-CoA Hydratase, Chain A, domain 1"/>
    <property type="match status" value="1"/>
</dbReference>
<dbReference type="Proteomes" id="UP000265431">
    <property type="component" value="Unassembled WGS sequence"/>
</dbReference>
<dbReference type="OrthoDB" id="9777711at2"/>
<proteinExistence type="inferred from homology"/>
<sequence length="306" mass="33491">MSATVIKEFEQIKLEKEDGIAVLTLHRPDKMNAFTGKMMQEMIAAFDETDKDDDIKAVIVTGSGERAFCAGADLSEGAKTFDYDARADSGEAGRTNKEDIQRDGGGRVTLRIFESLKPVIGAINGAAVGIGVTMQLPMDIRIASDNARFGFVFNKRGINPEAASSWFLPRLVGISKALEWCYTGRVFPAAEALAGGLVSEVVPQADLMSRARELAREIADNTAPVSNAVTRHMMWRMLGAEHPMDAHIVDSASIYERGQSADAKEGVMSFLEKRPAKYEGSVSKDMPSFFPWWKDPSFKWISKKGG</sequence>
<dbReference type="InterPro" id="IPR051053">
    <property type="entry name" value="ECH/Chromodomain_protein"/>
</dbReference>
<comment type="caution">
    <text evidence="2">The sequence shown here is derived from an EMBL/GenBank/DDBJ whole genome shotgun (WGS) entry which is preliminary data.</text>
</comment>
<evidence type="ECO:0000313" key="3">
    <source>
        <dbReference type="Proteomes" id="UP000265431"/>
    </source>
</evidence>
<keyword evidence="2" id="KW-0456">Lyase</keyword>
<dbReference type="EMBL" id="QWGB01000008">
    <property type="protein sequence ID" value="RIJ21669.1"/>
    <property type="molecule type" value="Genomic_DNA"/>
</dbReference>
<keyword evidence="3" id="KW-1185">Reference proteome</keyword>
<dbReference type="InterPro" id="IPR014748">
    <property type="entry name" value="Enoyl-CoA_hydra_C"/>
</dbReference>
<dbReference type="SUPFAM" id="SSF52096">
    <property type="entry name" value="ClpP/crotonase"/>
    <property type="match status" value="1"/>
</dbReference>
<comment type="similarity">
    <text evidence="1">Belongs to the enoyl-CoA hydratase/isomerase family.</text>
</comment>
<dbReference type="EC" id="4.2.1.17" evidence="2"/>
<evidence type="ECO:0000313" key="2">
    <source>
        <dbReference type="EMBL" id="RIJ21669.1"/>
    </source>
</evidence>
<dbReference type="InterPro" id="IPR001753">
    <property type="entry name" value="Enoyl-CoA_hydra/iso"/>
</dbReference>
<name>A0A399QW81_9PROT</name>
<gene>
    <name evidence="2" type="ORF">D1224_12485</name>
</gene>
<dbReference type="CDD" id="cd06558">
    <property type="entry name" value="crotonase-like"/>
    <property type="match status" value="1"/>
</dbReference>
<organism evidence="2 3">
    <name type="scientific">Henriciella barbarensis</name>
    <dbReference type="NCBI Taxonomy" id="86342"/>
    <lineage>
        <taxon>Bacteria</taxon>
        <taxon>Pseudomonadati</taxon>
        <taxon>Pseudomonadota</taxon>
        <taxon>Alphaproteobacteria</taxon>
        <taxon>Hyphomonadales</taxon>
        <taxon>Hyphomonadaceae</taxon>
        <taxon>Henriciella</taxon>
    </lineage>
</organism>
<protein>
    <submittedName>
        <fullName evidence="2">Enoyl-CoA hydratase</fullName>
        <ecNumber evidence="2">4.2.1.17</ecNumber>
    </submittedName>
</protein>
<reference evidence="2 3" key="1">
    <citation type="submission" date="2018-08" db="EMBL/GenBank/DDBJ databases">
        <title>Henriciella mobilis sp. nov., isolated from seawater.</title>
        <authorList>
            <person name="Cheng H."/>
            <person name="Wu Y.-H."/>
            <person name="Xu X.-W."/>
            <person name="Guo L.-L."/>
        </authorList>
    </citation>
    <scope>NUCLEOTIDE SEQUENCE [LARGE SCALE GENOMIC DNA]</scope>
    <source>
        <strain evidence="2 3">CCUG66934</strain>
    </source>
</reference>
<dbReference type="NCBIfam" id="NF006109">
    <property type="entry name" value="PRK08260.1"/>
    <property type="match status" value="1"/>
</dbReference>
<dbReference type="PANTHER" id="PTHR43684">
    <property type="match status" value="1"/>
</dbReference>
<dbReference type="RefSeq" id="WP_119380379.1">
    <property type="nucleotide sequence ID" value="NZ_QWGB01000008.1"/>
</dbReference>
<dbReference type="Gene3D" id="1.10.12.10">
    <property type="entry name" value="Lyase 2-enoyl-coa Hydratase, Chain A, domain 2"/>
    <property type="match status" value="1"/>
</dbReference>
<dbReference type="Pfam" id="PF00378">
    <property type="entry name" value="ECH_1"/>
    <property type="match status" value="1"/>
</dbReference>
<dbReference type="InterPro" id="IPR029045">
    <property type="entry name" value="ClpP/crotonase-like_dom_sf"/>
</dbReference>
<accession>A0A399QW81</accession>
<dbReference type="GO" id="GO:0004300">
    <property type="term" value="F:enoyl-CoA hydratase activity"/>
    <property type="evidence" value="ECO:0007669"/>
    <property type="project" value="UniProtKB-EC"/>
</dbReference>
<dbReference type="AlphaFoldDB" id="A0A399QW81"/>
<evidence type="ECO:0000256" key="1">
    <source>
        <dbReference type="ARBA" id="ARBA00005254"/>
    </source>
</evidence>
<dbReference type="PANTHER" id="PTHR43684:SF4">
    <property type="entry name" value="ENOYL-COA HYDRATASE_ISOMERASE FAMILY PROTEIN (AFU_ORTHOLOGUE AFUA_1G01890)"/>
    <property type="match status" value="1"/>
</dbReference>